<evidence type="ECO:0000313" key="2">
    <source>
        <dbReference type="EMBL" id="GIZ00074.1"/>
    </source>
</evidence>
<organism evidence="2 3">
    <name type="scientific">Caerostris extrusa</name>
    <name type="common">Bark spider</name>
    <name type="synonym">Caerostris bankana</name>
    <dbReference type="NCBI Taxonomy" id="172846"/>
    <lineage>
        <taxon>Eukaryota</taxon>
        <taxon>Metazoa</taxon>
        <taxon>Ecdysozoa</taxon>
        <taxon>Arthropoda</taxon>
        <taxon>Chelicerata</taxon>
        <taxon>Arachnida</taxon>
        <taxon>Araneae</taxon>
        <taxon>Araneomorphae</taxon>
        <taxon>Entelegynae</taxon>
        <taxon>Araneoidea</taxon>
        <taxon>Araneidae</taxon>
        <taxon>Caerostris</taxon>
    </lineage>
</organism>
<evidence type="ECO:0000256" key="1">
    <source>
        <dbReference type="SAM" id="MobiDB-lite"/>
    </source>
</evidence>
<dbReference type="EMBL" id="BPLR01001115">
    <property type="protein sequence ID" value="GIZ00074.1"/>
    <property type="molecule type" value="Genomic_DNA"/>
</dbReference>
<proteinExistence type="predicted"/>
<sequence>MEEGERVEDTRRGGVGGKKKAPDRNLCLLVQISGDRVEIRATFYPLLLSLGSFDVTKDGRASSALLFDRGADIKRIVPSHLLKKTPHFICETIQSSLFNSNDHEKVIWTLKWRGLFAQ</sequence>
<dbReference type="AlphaFoldDB" id="A0AAV4Y0M9"/>
<comment type="caution">
    <text evidence="2">The sequence shown here is derived from an EMBL/GenBank/DDBJ whole genome shotgun (WGS) entry which is preliminary data.</text>
</comment>
<protein>
    <submittedName>
        <fullName evidence="2">Uncharacterized protein</fullName>
    </submittedName>
</protein>
<accession>A0AAV4Y0M9</accession>
<keyword evidence="3" id="KW-1185">Reference proteome</keyword>
<name>A0AAV4Y0M9_CAEEX</name>
<dbReference type="Proteomes" id="UP001054945">
    <property type="component" value="Unassembled WGS sequence"/>
</dbReference>
<feature type="region of interest" description="Disordered" evidence="1">
    <location>
        <begin position="1"/>
        <end position="21"/>
    </location>
</feature>
<evidence type="ECO:0000313" key="3">
    <source>
        <dbReference type="Proteomes" id="UP001054945"/>
    </source>
</evidence>
<gene>
    <name evidence="2" type="ORF">CEXT_624831</name>
</gene>
<reference evidence="2 3" key="1">
    <citation type="submission" date="2021-06" db="EMBL/GenBank/DDBJ databases">
        <title>Caerostris extrusa draft genome.</title>
        <authorList>
            <person name="Kono N."/>
            <person name="Arakawa K."/>
        </authorList>
    </citation>
    <scope>NUCLEOTIDE SEQUENCE [LARGE SCALE GENOMIC DNA]</scope>
</reference>